<evidence type="ECO:0000313" key="16">
    <source>
        <dbReference type="Ensembl" id="ENSSMRP00000012317.1"/>
    </source>
</evidence>
<dbReference type="InterPro" id="IPR001148">
    <property type="entry name" value="CA_dom"/>
</dbReference>
<dbReference type="InterPro" id="IPR030476">
    <property type="entry name" value="Pentaxin_CS"/>
</dbReference>
<keyword evidence="4" id="KW-0964">Secreted</keyword>
<dbReference type="AlphaFoldDB" id="A0A8D0BSR0"/>
<evidence type="ECO:0000256" key="9">
    <source>
        <dbReference type="ARBA" id="ARBA00023239"/>
    </source>
</evidence>
<comment type="subcellular location">
    <subcellularLocation>
        <location evidence="2">Secreted</location>
    </subcellularLocation>
</comment>
<dbReference type="InterPro" id="IPR036398">
    <property type="entry name" value="CA_dom_sf"/>
</dbReference>
<dbReference type="CDD" id="cd03123">
    <property type="entry name" value="alpha_CA_VI_IX_XII_XIV"/>
    <property type="match status" value="1"/>
</dbReference>
<accession>A0A8D0BSR0</accession>
<keyword evidence="7" id="KW-1015">Disulfide bond</keyword>
<evidence type="ECO:0000256" key="8">
    <source>
        <dbReference type="ARBA" id="ARBA00023180"/>
    </source>
</evidence>
<keyword evidence="6 13" id="KW-0862">Zinc</keyword>
<dbReference type="InterPro" id="IPR013320">
    <property type="entry name" value="ConA-like_dom_sf"/>
</dbReference>
<comment type="cofactor">
    <cofactor evidence="1 13">
        <name>Zn(2+)</name>
        <dbReference type="ChEBI" id="CHEBI:29105"/>
    </cofactor>
</comment>
<comment type="caution">
    <text evidence="12">Lacks conserved residue(s) required for the propagation of feature annotation.</text>
</comment>
<dbReference type="Pfam" id="PF00194">
    <property type="entry name" value="Carb_anhydrase"/>
    <property type="match status" value="1"/>
</dbReference>
<evidence type="ECO:0000256" key="2">
    <source>
        <dbReference type="ARBA" id="ARBA00004613"/>
    </source>
</evidence>
<dbReference type="InterPro" id="IPR001759">
    <property type="entry name" value="PTX_dom"/>
</dbReference>
<dbReference type="PROSITE" id="PS00162">
    <property type="entry name" value="ALPHA_CA_1"/>
    <property type="match status" value="1"/>
</dbReference>
<dbReference type="SMART" id="SM01057">
    <property type="entry name" value="Carb_anhydrase"/>
    <property type="match status" value="1"/>
</dbReference>
<dbReference type="GO" id="GO:0008270">
    <property type="term" value="F:zinc ion binding"/>
    <property type="evidence" value="ECO:0007669"/>
    <property type="project" value="UniProtKB-UniRule"/>
</dbReference>
<dbReference type="PANTHER" id="PTHR18952:SF110">
    <property type="entry name" value="CARBONIC ANHYDRASE 6"/>
    <property type="match status" value="1"/>
</dbReference>
<dbReference type="Proteomes" id="UP000694421">
    <property type="component" value="Unplaced"/>
</dbReference>
<protein>
    <recommendedName>
        <fullName evidence="13">Carbonic anhydrase</fullName>
        <ecNumber evidence="13">4.2.1.1</ecNumber>
    </recommendedName>
</protein>
<evidence type="ECO:0000259" key="15">
    <source>
        <dbReference type="PROSITE" id="PS51828"/>
    </source>
</evidence>
<keyword evidence="8" id="KW-0325">Glycoprotein</keyword>
<evidence type="ECO:0000313" key="17">
    <source>
        <dbReference type="Proteomes" id="UP000694421"/>
    </source>
</evidence>
<dbReference type="SMART" id="SM00159">
    <property type="entry name" value="PTX"/>
    <property type="match status" value="1"/>
</dbReference>
<dbReference type="SUPFAM" id="SSF51069">
    <property type="entry name" value="Carbonic anhydrase"/>
    <property type="match status" value="1"/>
</dbReference>
<comment type="similarity">
    <text evidence="3 13">Belongs to the alpha-carbonic anhydrase family.</text>
</comment>
<dbReference type="SUPFAM" id="SSF49899">
    <property type="entry name" value="Concanavalin A-like lectins/glucanases"/>
    <property type="match status" value="1"/>
</dbReference>
<evidence type="ECO:0000256" key="3">
    <source>
        <dbReference type="ARBA" id="ARBA00010718"/>
    </source>
</evidence>
<evidence type="ECO:0000259" key="14">
    <source>
        <dbReference type="PROSITE" id="PS51144"/>
    </source>
</evidence>
<organism evidence="16 17">
    <name type="scientific">Salvator merianae</name>
    <name type="common">Argentine black and white tegu</name>
    <name type="synonym">Tupinambis merianae</name>
    <dbReference type="NCBI Taxonomy" id="96440"/>
    <lineage>
        <taxon>Eukaryota</taxon>
        <taxon>Metazoa</taxon>
        <taxon>Chordata</taxon>
        <taxon>Craniata</taxon>
        <taxon>Vertebrata</taxon>
        <taxon>Euteleostomi</taxon>
        <taxon>Lepidosauria</taxon>
        <taxon>Squamata</taxon>
        <taxon>Bifurcata</taxon>
        <taxon>Unidentata</taxon>
        <taxon>Episquamata</taxon>
        <taxon>Laterata</taxon>
        <taxon>Teiioidea</taxon>
        <taxon>Teiidae</taxon>
        <taxon>Salvator</taxon>
    </lineage>
</organism>
<dbReference type="Gene3D" id="3.10.200.10">
    <property type="entry name" value="Alpha carbonic anhydrase"/>
    <property type="match status" value="1"/>
</dbReference>
<dbReference type="InterPro" id="IPR023561">
    <property type="entry name" value="Carbonic_anhydrase_a-class"/>
</dbReference>
<feature type="domain" description="Pentraxin (PTX)" evidence="15">
    <location>
        <begin position="348"/>
        <end position="545"/>
    </location>
</feature>
<evidence type="ECO:0000256" key="5">
    <source>
        <dbReference type="ARBA" id="ARBA00022723"/>
    </source>
</evidence>
<dbReference type="PANTHER" id="PTHR18952">
    <property type="entry name" value="CARBONIC ANHYDRASE"/>
    <property type="match status" value="1"/>
</dbReference>
<dbReference type="GeneTree" id="ENSGT00940000160409"/>
<proteinExistence type="inferred from homology"/>
<dbReference type="PROSITE" id="PS51144">
    <property type="entry name" value="ALPHA_CA_2"/>
    <property type="match status" value="1"/>
</dbReference>
<dbReference type="GO" id="GO:0004089">
    <property type="term" value="F:carbonate dehydratase activity"/>
    <property type="evidence" value="ECO:0007669"/>
    <property type="project" value="UniProtKB-UniRule"/>
</dbReference>
<dbReference type="InterPro" id="IPR018338">
    <property type="entry name" value="Carbonic_anhydrase_a-class_CS"/>
</dbReference>
<evidence type="ECO:0000256" key="7">
    <source>
        <dbReference type="ARBA" id="ARBA00023157"/>
    </source>
</evidence>
<dbReference type="Pfam" id="PF00354">
    <property type="entry name" value="Pentaxin"/>
    <property type="match status" value="1"/>
</dbReference>
<evidence type="ECO:0000256" key="10">
    <source>
        <dbReference type="ARBA" id="ARBA00025355"/>
    </source>
</evidence>
<keyword evidence="5 13" id="KW-0479">Metal-binding</keyword>
<evidence type="ECO:0000256" key="12">
    <source>
        <dbReference type="PROSITE-ProRule" id="PRU01172"/>
    </source>
</evidence>
<dbReference type="OMA" id="HWATKYP"/>
<evidence type="ECO:0000256" key="13">
    <source>
        <dbReference type="RuleBase" id="RU367011"/>
    </source>
</evidence>
<reference evidence="16" key="1">
    <citation type="submission" date="2025-08" db="UniProtKB">
        <authorList>
            <consortium name="Ensembl"/>
        </authorList>
    </citation>
    <scope>IDENTIFICATION</scope>
</reference>
<evidence type="ECO:0000256" key="11">
    <source>
        <dbReference type="ARBA" id="ARBA00048348"/>
    </source>
</evidence>
<keyword evidence="9 13" id="KW-0456">Lyase</keyword>
<comment type="function">
    <text evidence="10">Reversible hydration of carbon dioxide. Its role in saliva is unknown.</text>
</comment>
<evidence type="ECO:0000256" key="1">
    <source>
        <dbReference type="ARBA" id="ARBA00001947"/>
    </source>
</evidence>
<name>A0A8D0BSR0_SALMN</name>
<dbReference type="PROSITE" id="PS51828">
    <property type="entry name" value="PTX_2"/>
    <property type="match status" value="1"/>
</dbReference>
<reference evidence="16" key="2">
    <citation type="submission" date="2025-09" db="UniProtKB">
        <authorList>
            <consortium name="Ensembl"/>
        </authorList>
    </citation>
    <scope>IDENTIFICATION</scope>
</reference>
<dbReference type="Gene3D" id="2.60.120.200">
    <property type="match status" value="1"/>
</dbReference>
<dbReference type="PROSITE" id="PS00289">
    <property type="entry name" value="PTX_1"/>
    <property type="match status" value="1"/>
</dbReference>
<keyword evidence="17" id="KW-1185">Reference proteome</keyword>
<evidence type="ECO:0000256" key="4">
    <source>
        <dbReference type="ARBA" id="ARBA00022525"/>
    </source>
</evidence>
<comment type="catalytic activity">
    <reaction evidence="11 13">
        <text>hydrogencarbonate + H(+) = CO2 + H2O</text>
        <dbReference type="Rhea" id="RHEA:10748"/>
        <dbReference type="ChEBI" id="CHEBI:15377"/>
        <dbReference type="ChEBI" id="CHEBI:15378"/>
        <dbReference type="ChEBI" id="CHEBI:16526"/>
        <dbReference type="ChEBI" id="CHEBI:17544"/>
        <dbReference type="EC" id="4.2.1.1"/>
    </reaction>
</comment>
<sequence>MVPEEENLTIPWQRSGFRLRAAMRTSSWVALPLLFLHFGSSHITQWTYKAEGELDEAHWGSHFPSCGGKRQSPIDIQKKSVYYDPQLEPLQLQGYTGPLQGKFTMTNNGHSVQIDLPPTMAITKGLPGTFTAVQFHLHWGGVDLETSGSEHTINGMRYIAELHIVHYNSDKYASFEEAKNQPDALAVLAFLYVGGSLENTYYSDFIAHLPKIKYAGQSTVLGTLDVLSMLPEHRANFYRYDGSLTTPPCTENVIWTIFDSPITLSHAQVTLLENALLDWDNNTLRNDYRHAQPLNGRVIKSSFQPMVTGEMCHPRTVSHKLNEIQIQLREMKKYLLDVMGRPAQLPASFQAFYFPRENIASYVEVRPLNPMTLRTFTLCFWVQNLSEGRQTVLSYHTPGRENELAVTVGLEVGVWVGGHSVQFDLHHRSEEWVHYCISWASDSGEVNVWVRGVVGTAKNIQKGYVIKNGGTLILGKCKNPILDIFGNAFTGWMSHVNLWSHLLDLRDIQELTLCRHVDLKGDIIAWAETPMTVWGGVVVDADTSCR</sequence>
<dbReference type="Ensembl" id="ENSSMRT00000014353.1">
    <property type="protein sequence ID" value="ENSSMRP00000012317.1"/>
    <property type="gene ID" value="ENSSMRG00000009623.1"/>
</dbReference>
<dbReference type="EC" id="4.2.1.1" evidence="13"/>
<feature type="domain" description="Alpha-carbonic anhydrase" evidence="14">
    <location>
        <begin position="44"/>
        <end position="303"/>
    </location>
</feature>
<dbReference type="GO" id="GO:0005615">
    <property type="term" value="C:extracellular space"/>
    <property type="evidence" value="ECO:0007669"/>
    <property type="project" value="TreeGrafter"/>
</dbReference>
<evidence type="ECO:0000256" key="6">
    <source>
        <dbReference type="ARBA" id="ARBA00022833"/>
    </source>
</evidence>
<dbReference type="PRINTS" id="PR00895">
    <property type="entry name" value="PENTAXIN"/>
</dbReference>
<dbReference type="FunFam" id="3.10.200.10:FF:000003">
    <property type="entry name" value="Carbonic anhydrase 12"/>
    <property type="match status" value="1"/>
</dbReference>